<feature type="compositionally biased region" description="Low complexity" evidence="1">
    <location>
        <begin position="368"/>
        <end position="380"/>
    </location>
</feature>
<reference evidence="3" key="2">
    <citation type="journal article" date="2024" name="Plant">
        <title>Genomic evolution and insights into agronomic trait innovations of Sesamum species.</title>
        <authorList>
            <person name="Miao H."/>
            <person name="Wang L."/>
            <person name="Qu L."/>
            <person name="Liu H."/>
            <person name="Sun Y."/>
            <person name="Le M."/>
            <person name="Wang Q."/>
            <person name="Wei S."/>
            <person name="Zheng Y."/>
            <person name="Lin W."/>
            <person name="Duan Y."/>
            <person name="Cao H."/>
            <person name="Xiong S."/>
            <person name="Wang X."/>
            <person name="Wei L."/>
            <person name="Li C."/>
            <person name="Ma Q."/>
            <person name="Ju M."/>
            <person name="Zhao R."/>
            <person name="Li G."/>
            <person name="Mu C."/>
            <person name="Tian Q."/>
            <person name="Mei H."/>
            <person name="Zhang T."/>
            <person name="Gao T."/>
            <person name="Zhang H."/>
        </authorList>
    </citation>
    <scope>NUCLEOTIDE SEQUENCE</scope>
    <source>
        <strain evidence="3">G02</strain>
    </source>
</reference>
<dbReference type="EMBL" id="JACGWJ010000022">
    <property type="protein sequence ID" value="KAL0329450.1"/>
    <property type="molecule type" value="Genomic_DNA"/>
</dbReference>
<dbReference type="Pfam" id="PF14111">
    <property type="entry name" value="DUF4283"/>
    <property type="match status" value="1"/>
</dbReference>
<protein>
    <recommendedName>
        <fullName evidence="2">DUF4283 domain-containing protein</fullName>
    </recommendedName>
</protein>
<dbReference type="PANTHER" id="PTHR31286:SF168">
    <property type="entry name" value="DUF4283 DOMAIN-CONTAINING PROTEIN"/>
    <property type="match status" value="1"/>
</dbReference>
<gene>
    <name evidence="3" type="ORF">Sradi_4931700</name>
</gene>
<name>A0AAW2MDI4_SESRA</name>
<organism evidence="3">
    <name type="scientific">Sesamum radiatum</name>
    <name type="common">Black benniseed</name>
    <dbReference type="NCBI Taxonomy" id="300843"/>
    <lineage>
        <taxon>Eukaryota</taxon>
        <taxon>Viridiplantae</taxon>
        <taxon>Streptophyta</taxon>
        <taxon>Embryophyta</taxon>
        <taxon>Tracheophyta</taxon>
        <taxon>Spermatophyta</taxon>
        <taxon>Magnoliopsida</taxon>
        <taxon>eudicotyledons</taxon>
        <taxon>Gunneridae</taxon>
        <taxon>Pentapetalae</taxon>
        <taxon>asterids</taxon>
        <taxon>lamiids</taxon>
        <taxon>Lamiales</taxon>
        <taxon>Pedaliaceae</taxon>
        <taxon>Sesamum</taxon>
    </lineage>
</organism>
<proteinExistence type="predicted"/>
<accession>A0AAW2MDI4</accession>
<sequence length="407" mass="44232">MAKKEKAKKQAITAGRTGKAAGRQSTAAAADTATVATTADTATVATAAADVKDNTKGTSTEFQAFISDLEASPPFNPLCHASAGHGCNTSDRQEEELPANKGKDTAATVSAKPSFAGLFSTNRRLTMDNKLSKFQIDEAIRTLSKSWGASFQRHDSGWLVFRFARDDDRQRILAGGPYFIYGRPLLLKAMPDCFEFKEDDINLTPVWAILPSLPLECWHPNALGKIGSRLGTPIAMDSLTMRMERVSYARILVEVDASKTLVDHVEFKMPNALPVDSRSSMNIRQSFAPNATVLGTTKTHAMIANNQHLPMPLSLSSVTVTERKQQQTVTETADVAAHERPESSKQRMSLKERRQNSPLRQKEAEVDSSASSCEPDSSSSTQHLMPGTTPCHGLKFQLGGETPPQSP</sequence>
<feature type="compositionally biased region" description="Basic and acidic residues" evidence="1">
    <location>
        <begin position="336"/>
        <end position="365"/>
    </location>
</feature>
<evidence type="ECO:0000313" key="3">
    <source>
        <dbReference type="EMBL" id="KAL0329450.1"/>
    </source>
</evidence>
<comment type="caution">
    <text evidence="3">The sequence shown here is derived from an EMBL/GenBank/DDBJ whole genome shotgun (WGS) entry which is preliminary data.</text>
</comment>
<feature type="domain" description="DUF4283" evidence="2">
    <location>
        <begin position="137"/>
        <end position="197"/>
    </location>
</feature>
<feature type="region of interest" description="Disordered" evidence="1">
    <location>
        <begin position="331"/>
        <end position="407"/>
    </location>
</feature>
<dbReference type="AlphaFoldDB" id="A0AAW2MDI4"/>
<dbReference type="InterPro" id="IPR040256">
    <property type="entry name" value="At4g02000-like"/>
</dbReference>
<dbReference type="InterPro" id="IPR025558">
    <property type="entry name" value="DUF4283"/>
</dbReference>
<feature type="region of interest" description="Disordered" evidence="1">
    <location>
        <begin position="1"/>
        <end position="34"/>
    </location>
</feature>
<evidence type="ECO:0000256" key="1">
    <source>
        <dbReference type="SAM" id="MobiDB-lite"/>
    </source>
</evidence>
<evidence type="ECO:0000259" key="2">
    <source>
        <dbReference type="Pfam" id="PF14111"/>
    </source>
</evidence>
<reference evidence="3" key="1">
    <citation type="submission" date="2020-06" db="EMBL/GenBank/DDBJ databases">
        <authorList>
            <person name="Li T."/>
            <person name="Hu X."/>
            <person name="Zhang T."/>
            <person name="Song X."/>
            <person name="Zhang H."/>
            <person name="Dai N."/>
            <person name="Sheng W."/>
            <person name="Hou X."/>
            <person name="Wei L."/>
        </authorList>
    </citation>
    <scope>NUCLEOTIDE SEQUENCE</scope>
    <source>
        <strain evidence="3">G02</strain>
        <tissue evidence="3">Leaf</tissue>
    </source>
</reference>
<feature type="region of interest" description="Disordered" evidence="1">
    <location>
        <begin position="86"/>
        <end position="106"/>
    </location>
</feature>
<dbReference type="PANTHER" id="PTHR31286">
    <property type="entry name" value="GLYCINE-RICH CELL WALL STRUCTURAL PROTEIN 1.8-LIKE"/>
    <property type="match status" value="1"/>
</dbReference>